<dbReference type="PANTHER" id="PTHR21180">
    <property type="entry name" value="ENDONUCLEASE/EXONUCLEASE/PHOSPHATASE FAMILY DOMAIN-CONTAINING PROTEIN 1"/>
    <property type="match status" value="1"/>
</dbReference>
<dbReference type="AlphaFoldDB" id="A0A1I1ZA64"/>
<feature type="transmembrane region" description="Helical" evidence="1">
    <location>
        <begin position="7"/>
        <end position="27"/>
    </location>
</feature>
<dbReference type="InterPro" id="IPR003583">
    <property type="entry name" value="Hlx-hairpin-Hlx_DNA-bd_motif"/>
</dbReference>
<dbReference type="Gene3D" id="3.10.560.10">
    <property type="entry name" value="Outer membrane lipoprotein wza domain like"/>
    <property type="match status" value="1"/>
</dbReference>
<gene>
    <name evidence="3" type="ORF">SAMN05192532_101118</name>
</gene>
<keyword evidence="1" id="KW-0472">Membrane</keyword>
<dbReference type="SUPFAM" id="SSF47781">
    <property type="entry name" value="RuvA domain 2-like"/>
    <property type="match status" value="1"/>
</dbReference>
<dbReference type="GO" id="GO:0015628">
    <property type="term" value="P:protein secretion by the type II secretion system"/>
    <property type="evidence" value="ECO:0007669"/>
    <property type="project" value="TreeGrafter"/>
</dbReference>
<dbReference type="RefSeq" id="WP_091656090.1">
    <property type="nucleotide sequence ID" value="NZ_FONT01000001.1"/>
</dbReference>
<name>A0A1I1ZA64_9BACI</name>
<evidence type="ECO:0000313" key="3">
    <source>
        <dbReference type="EMBL" id="SFE28452.1"/>
    </source>
</evidence>
<dbReference type="GO" id="GO:0006281">
    <property type="term" value="P:DNA repair"/>
    <property type="evidence" value="ECO:0007669"/>
    <property type="project" value="InterPro"/>
</dbReference>
<dbReference type="STRING" id="930128.SAMN05192532_101118"/>
<feature type="domain" description="Helix-hairpin-helix DNA-binding motif class 1" evidence="2">
    <location>
        <begin position="157"/>
        <end position="176"/>
    </location>
</feature>
<dbReference type="InterPro" id="IPR019554">
    <property type="entry name" value="Soluble_ligand-bd"/>
</dbReference>
<dbReference type="SMART" id="SM00278">
    <property type="entry name" value="HhH1"/>
    <property type="match status" value="2"/>
</dbReference>
<keyword evidence="1" id="KW-0812">Transmembrane</keyword>
<dbReference type="GO" id="GO:0003677">
    <property type="term" value="F:DNA binding"/>
    <property type="evidence" value="ECO:0007669"/>
    <property type="project" value="InterPro"/>
</dbReference>
<dbReference type="NCBIfam" id="TIGR00426">
    <property type="entry name" value="competence protein ComEA helix-hairpin-helix repeat region"/>
    <property type="match status" value="1"/>
</dbReference>
<dbReference type="Pfam" id="PF10531">
    <property type="entry name" value="SLBB"/>
    <property type="match status" value="1"/>
</dbReference>
<evidence type="ECO:0000313" key="4">
    <source>
        <dbReference type="Proteomes" id="UP000199516"/>
    </source>
</evidence>
<feature type="domain" description="Helix-hairpin-helix DNA-binding motif class 1" evidence="2">
    <location>
        <begin position="187"/>
        <end position="206"/>
    </location>
</feature>
<keyword evidence="1" id="KW-1133">Transmembrane helix</keyword>
<dbReference type="Proteomes" id="UP000199516">
    <property type="component" value="Unassembled WGS sequence"/>
</dbReference>
<keyword evidence="4" id="KW-1185">Reference proteome</keyword>
<dbReference type="InterPro" id="IPR010994">
    <property type="entry name" value="RuvA_2-like"/>
</dbReference>
<dbReference type="InterPro" id="IPR051675">
    <property type="entry name" value="Endo/Exo/Phosphatase_dom_1"/>
</dbReference>
<dbReference type="EMBL" id="FONT01000001">
    <property type="protein sequence ID" value="SFE28452.1"/>
    <property type="molecule type" value="Genomic_DNA"/>
</dbReference>
<dbReference type="PANTHER" id="PTHR21180:SF32">
    <property type="entry name" value="ENDONUCLEASE_EXONUCLEASE_PHOSPHATASE FAMILY DOMAIN-CONTAINING PROTEIN 1"/>
    <property type="match status" value="1"/>
</dbReference>
<accession>A0A1I1ZA64</accession>
<dbReference type="Gene3D" id="1.10.150.280">
    <property type="entry name" value="AF1531-like domain"/>
    <property type="match status" value="1"/>
</dbReference>
<dbReference type="Pfam" id="PF12836">
    <property type="entry name" value="HHH_3"/>
    <property type="match status" value="1"/>
</dbReference>
<dbReference type="InterPro" id="IPR004509">
    <property type="entry name" value="Competence_ComEA_HhH"/>
</dbReference>
<organism evidence="3 4">
    <name type="scientific">Alteribacillus iranensis</name>
    <dbReference type="NCBI Taxonomy" id="930128"/>
    <lineage>
        <taxon>Bacteria</taxon>
        <taxon>Bacillati</taxon>
        <taxon>Bacillota</taxon>
        <taxon>Bacilli</taxon>
        <taxon>Bacillales</taxon>
        <taxon>Bacillaceae</taxon>
        <taxon>Alteribacillus</taxon>
    </lineage>
</organism>
<reference evidence="3 4" key="1">
    <citation type="submission" date="2016-10" db="EMBL/GenBank/DDBJ databases">
        <authorList>
            <person name="de Groot N.N."/>
        </authorList>
    </citation>
    <scope>NUCLEOTIDE SEQUENCE [LARGE SCALE GENOMIC DNA]</scope>
    <source>
        <strain evidence="3 4">DSM 23995</strain>
    </source>
</reference>
<evidence type="ECO:0000259" key="2">
    <source>
        <dbReference type="SMART" id="SM00278"/>
    </source>
</evidence>
<protein>
    <submittedName>
        <fullName evidence="3">Competence protein ComEA</fullName>
    </submittedName>
</protein>
<proteinExistence type="predicted"/>
<dbReference type="GO" id="GO:0015627">
    <property type="term" value="C:type II protein secretion system complex"/>
    <property type="evidence" value="ECO:0007669"/>
    <property type="project" value="TreeGrafter"/>
</dbReference>
<sequence length="210" mass="23310">MKMKKTTILTLSFISIMIAGTLVFLYLGEKHKDVESLSEEEELLEILQGADEGKNDESRMEENKEKPINIIIDVKGEVNQPGVYRLTEDKRVIDAIDKAGGMTEKANPNQVNFAEKIRDEMVIYVPSEDEEMEAPIVTAGGVTNGDDKVRINYASENELETLPGIGPAKAEAIISYREENGLFTTGEELTNVSGIGEKSWEKLKDLITVD</sequence>
<dbReference type="OrthoDB" id="9790239at2"/>
<evidence type="ECO:0000256" key="1">
    <source>
        <dbReference type="SAM" id="Phobius"/>
    </source>
</evidence>